<dbReference type="AlphaFoldDB" id="A0A0L6UV93"/>
<dbReference type="Proteomes" id="UP000037035">
    <property type="component" value="Unassembled WGS sequence"/>
</dbReference>
<comment type="caution">
    <text evidence="2">The sequence shown here is derived from an EMBL/GenBank/DDBJ whole genome shotgun (WGS) entry which is preliminary data.</text>
</comment>
<dbReference type="OrthoDB" id="10626065at2759"/>
<feature type="region of interest" description="Disordered" evidence="1">
    <location>
        <begin position="220"/>
        <end position="239"/>
    </location>
</feature>
<gene>
    <name evidence="2" type="ORF">VP01_3572g3</name>
</gene>
<evidence type="ECO:0000313" key="2">
    <source>
        <dbReference type="EMBL" id="KNZ52446.1"/>
    </source>
</evidence>
<dbReference type="VEuPathDB" id="FungiDB:VP01_3572g3"/>
<reference evidence="2 3" key="1">
    <citation type="submission" date="2015-08" db="EMBL/GenBank/DDBJ databases">
        <title>Next Generation Sequencing and Analysis of the Genome of Puccinia sorghi L Schw, the Causal Agent of Maize Common Rust.</title>
        <authorList>
            <person name="Rochi L."/>
            <person name="Burguener G."/>
            <person name="Darino M."/>
            <person name="Turjanski A."/>
            <person name="Kreff E."/>
            <person name="Dieguez M.J."/>
            <person name="Sacco F."/>
        </authorList>
    </citation>
    <scope>NUCLEOTIDE SEQUENCE [LARGE SCALE GENOMIC DNA]</scope>
    <source>
        <strain evidence="2 3">RO10H11247</strain>
    </source>
</reference>
<evidence type="ECO:0000256" key="1">
    <source>
        <dbReference type="SAM" id="MobiDB-lite"/>
    </source>
</evidence>
<organism evidence="2 3">
    <name type="scientific">Puccinia sorghi</name>
    <dbReference type="NCBI Taxonomy" id="27349"/>
    <lineage>
        <taxon>Eukaryota</taxon>
        <taxon>Fungi</taxon>
        <taxon>Dikarya</taxon>
        <taxon>Basidiomycota</taxon>
        <taxon>Pucciniomycotina</taxon>
        <taxon>Pucciniomycetes</taxon>
        <taxon>Pucciniales</taxon>
        <taxon>Pucciniaceae</taxon>
        <taxon>Puccinia</taxon>
    </lineage>
</organism>
<evidence type="ECO:0000313" key="3">
    <source>
        <dbReference type="Proteomes" id="UP000037035"/>
    </source>
</evidence>
<proteinExistence type="predicted"/>
<keyword evidence="3" id="KW-1185">Reference proteome</keyword>
<name>A0A0L6UV93_9BASI</name>
<dbReference type="EMBL" id="LAVV01008582">
    <property type="protein sequence ID" value="KNZ52446.1"/>
    <property type="molecule type" value="Genomic_DNA"/>
</dbReference>
<sequence>MTALGIDLFRHSPSPHSLSNNHKTNTQALPLNPTGKIEWHVYLLRSPLLPKLTKDSHYLITNLASFTHWITAVADLGKDQVNAGLQLKMESPDVVENQATAAESSSDSDHEVLPSVFESSINLYMEKLYKKHLPNKKYNIQFPVVINPCNPNCSILLTMGAVQTWACALNTGTPGMLINSPPASLQYLNLESKKQKNHLSSSSSEMGDILMQLLASKQKKSNTSDSDDSKEHGIQSDSHTIETSQEKLVSQFFLFSLALYITHVLLS</sequence>
<protein>
    <submittedName>
        <fullName evidence="2">Uncharacterized protein</fullName>
    </submittedName>
</protein>
<accession>A0A0L6UV93</accession>